<dbReference type="OrthoDB" id="1164310at2"/>
<evidence type="ECO:0000259" key="3">
    <source>
        <dbReference type="Pfam" id="PF13529"/>
    </source>
</evidence>
<dbReference type="Proteomes" id="UP000287296">
    <property type="component" value="Unassembled WGS sequence"/>
</dbReference>
<gene>
    <name evidence="4" type="ORF">D5F11_011675</name>
</gene>
<dbReference type="AlphaFoldDB" id="A0A429X7V6"/>
<dbReference type="Pfam" id="PF13529">
    <property type="entry name" value="Peptidase_C39_2"/>
    <property type="match status" value="1"/>
</dbReference>
<evidence type="ECO:0000256" key="2">
    <source>
        <dbReference type="SAM" id="SignalP"/>
    </source>
</evidence>
<dbReference type="RefSeq" id="WP_120115533.1">
    <property type="nucleotide sequence ID" value="NZ_QYTW02000010.1"/>
</dbReference>
<comment type="caution">
    <text evidence="4">The sequence shown here is derived from an EMBL/GenBank/DDBJ whole genome shotgun (WGS) entry which is preliminary data.</text>
</comment>
<evidence type="ECO:0000256" key="1">
    <source>
        <dbReference type="SAM" id="MobiDB-lite"/>
    </source>
</evidence>
<evidence type="ECO:0000313" key="4">
    <source>
        <dbReference type="EMBL" id="RST59484.1"/>
    </source>
</evidence>
<feature type="compositionally biased region" description="Polar residues" evidence="1">
    <location>
        <begin position="39"/>
        <end position="58"/>
    </location>
</feature>
<reference evidence="4 5" key="1">
    <citation type="submission" date="2018-12" db="EMBL/GenBank/DDBJ databases">
        <authorList>
            <person name="Sun L."/>
            <person name="Chen Z."/>
        </authorList>
    </citation>
    <scope>NUCLEOTIDE SEQUENCE [LARGE SCALE GENOMIC DNA]</scope>
    <source>
        <strain evidence="4 5">LMG 29736</strain>
    </source>
</reference>
<feature type="compositionally biased region" description="Acidic residues" evidence="1">
    <location>
        <begin position="59"/>
        <end position="82"/>
    </location>
</feature>
<feature type="signal peptide" evidence="2">
    <location>
        <begin position="1"/>
        <end position="24"/>
    </location>
</feature>
<feature type="compositionally biased region" description="Polar residues" evidence="1">
    <location>
        <begin position="96"/>
        <end position="106"/>
    </location>
</feature>
<accession>A0A429X7V6</accession>
<dbReference type="PANTHER" id="PTHR37806:SF1">
    <property type="entry name" value="PEPTIDASE C39-LIKE DOMAIN-CONTAINING PROTEIN"/>
    <property type="match status" value="1"/>
</dbReference>
<name>A0A429X7V6_SIMTE</name>
<organism evidence="4 5">
    <name type="scientific">Siminovitchia terrae</name>
    <name type="common">Bacillus terrae</name>
    <dbReference type="NCBI Taxonomy" id="1914933"/>
    <lineage>
        <taxon>Bacteria</taxon>
        <taxon>Bacillati</taxon>
        <taxon>Bacillota</taxon>
        <taxon>Bacilli</taxon>
        <taxon>Bacillales</taxon>
        <taxon>Bacillaceae</taxon>
        <taxon>Siminovitchia</taxon>
    </lineage>
</organism>
<evidence type="ECO:0000313" key="5">
    <source>
        <dbReference type="Proteomes" id="UP000287296"/>
    </source>
</evidence>
<protein>
    <recommendedName>
        <fullName evidence="3">Peptidase C39-like domain-containing protein</fullName>
    </recommendedName>
</protein>
<dbReference type="PANTHER" id="PTHR37806">
    <property type="entry name" value="LMO0724 PROTEIN"/>
    <property type="match status" value="1"/>
</dbReference>
<dbReference type="Gene3D" id="3.90.70.10">
    <property type="entry name" value="Cysteine proteinases"/>
    <property type="match status" value="1"/>
</dbReference>
<proteinExistence type="predicted"/>
<sequence length="566" mass="64788">MKKVLVTLLVIGMILSNQTLLVLAEEDEPKTKTDEVQTDTDNGQASENNTELSNQNSSTDEDVTLPEEETEEEAPIELEDETIIPSENSEPKTDISNETVDQPQKQMDTEDDQSLNEKVEVQKSSKESLKAEINQDESNIKFYQNSKGEVTRADILEDNKIIRILKFHPGTKEKNIEKNVKFIFHINQTSGELKLIRAEELNREQKVIRHFKYYPGTEYGKQGNNISYIFYLNSNGNLTHAIKRNAGSQQTAARYKYYPNTKYGSHGNNIQYIFYFDKSSNLTKGIKRVQGSKKISTRYVYYPKTKYGEHGNNIRYIYYLNDSSYLTKATRRVQGSKKISARYEYYPKTKYGAHGNNIKYIFYQNTSGYLSKATQREKGSKAVLANYKYAPKTVYGKHASKITSVILNVPLINQLPELPTGCEITAVTMMLKYKGVSDVNKVKLAMEMPYHSWNPNLGYVGNPYSTKGWTIYPPALTSLVKKYAGNAQNLTGTSNKNLENQLLKNKPIVIWGSPIHGFTVHALVLTGYDEKYYYYNDCWSNKKDVRISKAQFNKLWNAQNKRAITY</sequence>
<dbReference type="InterPro" id="IPR039564">
    <property type="entry name" value="Peptidase_C39-like"/>
</dbReference>
<dbReference type="EMBL" id="QYTW02000010">
    <property type="protein sequence ID" value="RST59484.1"/>
    <property type="molecule type" value="Genomic_DNA"/>
</dbReference>
<keyword evidence="2" id="KW-0732">Signal</keyword>
<feature type="chain" id="PRO_5019576842" description="Peptidase C39-like domain-containing protein" evidence="2">
    <location>
        <begin position="25"/>
        <end position="566"/>
    </location>
</feature>
<feature type="region of interest" description="Disordered" evidence="1">
    <location>
        <begin position="28"/>
        <end position="117"/>
    </location>
</feature>
<feature type="domain" description="Peptidase C39-like" evidence="3">
    <location>
        <begin position="407"/>
        <end position="539"/>
    </location>
</feature>